<evidence type="ECO:0000313" key="1">
    <source>
        <dbReference type="EMBL" id="PZQ74535.1"/>
    </source>
</evidence>
<dbReference type="EMBL" id="QFPP01000125">
    <property type="protein sequence ID" value="PZQ74535.1"/>
    <property type="molecule type" value="Genomic_DNA"/>
</dbReference>
<accession>A0A2W5QI96</accession>
<comment type="caution">
    <text evidence="1">The sequence shown here is derived from an EMBL/GenBank/DDBJ whole genome shotgun (WGS) entry which is preliminary data.</text>
</comment>
<evidence type="ECO:0000313" key="2">
    <source>
        <dbReference type="Proteomes" id="UP000249135"/>
    </source>
</evidence>
<dbReference type="Proteomes" id="UP000249135">
    <property type="component" value="Unassembled WGS sequence"/>
</dbReference>
<dbReference type="Gene3D" id="2.30.110.20">
    <property type="entry name" value="Hcp1-like"/>
    <property type="match status" value="1"/>
</dbReference>
<dbReference type="AlphaFoldDB" id="A0A2W5QI96"/>
<proteinExistence type="predicted"/>
<sequence length="186" mass="19951">MSLYSIDNLLQLTRLAHTNQMGADLVMAMENSGTPVTGDNVRRYPDGKPRLDMVGMSWGLASATIGGAAQGPRSYAPLTVVRQADSASAILTQLTNNRAANLRATISKYLAGGDASVTADTLPMFELKIDEAQITAQYFITAPGDVMLYEILVFSYRKIEIKTAPQQGTGSRGATRECQIIVASMS</sequence>
<dbReference type="SUPFAM" id="SSF141452">
    <property type="entry name" value="Hcp1-like"/>
    <property type="match status" value="1"/>
</dbReference>
<protein>
    <recommendedName>
        <fullName evidence="3">Type VI secretion system tube protein Hcp</fullName>
    </recommendedName>
</protein>
<evidence type="ECO:0008006" key="3">
    <source>
        <dbReference type="Google" id="ProtNLM"/>
    </source>
</evidence>
<gene>
    <name evidence="1" type="ORF">DI563_12020</name>
</gene>
<name>A0A2W5QI96_VARPD</name>
<organism evidence="1 2">
    <name type="scientific">Variovorax paradoxus</name>
    <dbReference type="NCBI Taxonomy" id="34073"/>
    <lineage>
        <taxon>Bacteria</taxon>
        <taxon>Pseudomonadati</taxon>
        <taxon>Pseudomonadota</taxon>
        <taxon>Betaproteobacteria</taxon>
        <taxon>Burkholderiales</taxon>
        <taxon>Comamonadaceae</taxon>
        <taxon>Variovorax</taxon>
    </lineage>
</organism>
<dbReference type="InterPro" id="IPR036624">
    <property type="entry name" value="Hcp1-lik_sf"/>
</dbReference>
<reference evidence="1 2" key="1">
    <citation type="submission" date="2017-08" db="EMBL/GenBank/DDBJ databases">
        <title>Infants hospitalized years apart are colonized by the same room-sourced microbial strains.</title>
        <authorList>
            <person name="Brooks B."/>
            <person name="Olm M.R."/>
            <person name="Firek B.A."/>
            <person name="Baker R."/>
            <person name="Thomas B.C."/>
            <person name="Morowitz M.J."/>
            <person name="Banfield J.F."/>
        </authorList>
    </citation>
    <scope>NUCLEOTIDE SEQUENCE [LARGE SCALE GENOMIC DNA]</scope>
    <source>
        <strain evidence="1">S2_005_003_R2_41</strain>
    </source>
</reference>